<reference evidence="1 2" key="1">
    <citation type="submission" date="2019-03" db="EMBL/GenBank/DDBJ databases">
        <title>Genomics of glacier-inhabiting Cryobacterium strains.</title>
        <authorList>
            <person name="Liu Q."/>
            <person name="Xin Y.-H."/>
        </authorList>
    </citation>
    <scope>NUCLEOTIDE SEQUENCE [LARGE SCALE GENOMIC DNA]</scope>
    <source>
        <strain evidence="1 2">TMT4-23</strain>
    </source>
</reference>
<keyword evidence="2" id="KW-1185">Reference proteome</keyword>
<name>A0ABY2J7G0_9MICO</name>
<gene>
    <name evidence="1" type="ORF">E3O65_05460</name>
</gene>
<evidence type="ECO:0000313" key="2">
    <source>
        <dbReference type="Proteomes" id="UP000298355"/>
    </source>
</evidence>
<evidence type="ECO:0000313" key="1">
    <source>
        <dbReference type="EMBL" id="TFC99821.1"/>
    </source>
</evidence>
<dbReference type="RefSeq" id="WP_134362726.1">
    <property type="nucleotide sequence ID" value="NZ_SOGJ01000012.1"/>
</dbReference>
<dbReference type="Proteomes" id="UP000298355">
    <property type="component" value="Unassembled WGS sequence"/>
</dbReference>
<proteinExistence type="predicted"/>
<organism evidence="1 2">
    <name type="scientific">Cryobacterium breve</name>
    <dbReference type="NCBI Taxonomy" id="1259258"/>
    <lineage>
        <taxon>Bacteria</taxon>
        <taxon>Bacillati</taxon>
        <taxon>Actinomycetota</taxon>
        <taxon>Actinomycetes</taxon>
        <taxon>Micrococcales</taxon>
        <taxon>Microbacteriaceae</taxon>
        <taxon>Cryobacterium</taxon>
    </lineage>
</organism>
<accession>A0ABY2J7G0</accession>
<sequence length="248" mass="25396">MPTTIFDAEVPTAGTIALAHEEILRIKRSGSFENVAGDINALVNTPAPITVAREAYGLKGTDSVSVIGYNQVITFTAEGIRDNLGRIAQPWLVALLKIARSTGAANKVSAQTFDAKDENLIALEGSYSVTAVKSTTGFKDKFVWAFTLTNDGPVVEIPSPIAGTGVPVLDSALPSGAVASANIYVRGYNVGAITAATIGGVAVTSISQIPNEPNIVVLEVPAGAAGSAPLILTNAVGASASFPYVRGA</sequence>
<dbReference type="EMBL" id="SOGJ01000012">
    <property type="protein sequence ID" value="TFC99821.1"/>
    <property type="molecule type" value="Genomic_DNA"/>
</dbReference>
<evidence type="ECO:0008006" key="3">
    <source>
        <dbReference type="Google" id="ProtNLM"/>
    </source>
</evidence>
<protein>
    <recommendedName>
        <fullName evidence="3">IPT/TIG domain-containing protein</fullName>
    </recommendedName>
</protein>
<comment type="caution">
    <text evidence="1">The sequence shown here is derived from an EMBL/GenBank/DDBJ whole genome shotgun (WGS) entry which is preliminary data.</text>
</comment>